<feature type="domain" description="ABC transporter substrate-binding protein PnrA-like" evidence="2">
    <location>
        <begin position="27"/>
        <end position="206"/>
    </location>
</feature>
<reference evidence="3" key="1">
    <citation type="submission" date="2018-05" db="EMBL/GenBank/DDBJ databases">
        <authorList>
            <person name="Lanie J.A."/>
            <person name="Ng W.-L."/>
            <person name="Kazmierczak K.M."/>
            <person name="Andrzejewski T.M."/>
            <person name="Davidsen T.M."/>
            <person name="Wayne K.J."/>
            <person name="Tettelin H."/>
            <person name="Glass J.I."/>
            <person name="Rusch D."/>
            <person name="Podicherti R."/>
            <person name="Tsui H.-C.T."/>
            <person name="Winkler M.E."/>
        </authorList>
    </citation>
    <scope>NUCLEOTIDE SEQUENCE</scope>
</reference>
<accession>A0A382RXV9</accession>
<keyword evidence="1" id="KW-0732">Signal</keyword>
<dbReference type="Gene3D" id="3.40.50.2300">
    <property type="match status" value="1"/>
</dbReference>
<gene>
    <name evidence="3" type="ORF">METZ01_LOCUS355388</name>
</gene>
<proteinExistence type="predicted"/>
<dbReference type="InterPro" id="IPR052910">
    <property type="entry name" value="ABC-Purine-Binding"/>
</dbReference>
<dbReference type="PANTHER" id="PTHR43208:SF1">
    <property type="entry name" value="ABC TRANSPORTER SUBSTRATE-BINDING PROTEIN"/>
    <property type="match status" value="1"/>
</dbReference>
<evidence type="ECO:0000313" key="3">
    <source>
        <dbReference type="EMBL" id="SVD02534.1"/>
    </source>
</evidence>
<sequence>MKIILKQALILAVMLIFAGSFASAAKMKVGFIYIGPPGDHGWTYAHDQSRLEVENMLGNHVETTFIEGVPEGPDAERTIAKLAETGHKLIFTTSFGYMEPTIKVAKRFPDVYFEHATGYKQTQNVATYSARFYEGRYVQGVIAGKMSKSGVIGYIASFPIPEVVRGINSFMLGAQSQNPNIKVKIVWVYSWFDPPKEADAAKVLMDQ</sequence>
<dbReference type="GO" id="GO:0005886">
    <property type="term" value="C:plasma membrane"/>
    <property type="evidence" value="ECO:0007669"/>
    <property type="project" value="InterPro"/>
</dbReference>
<name>A0A382RXV9_9ZZZZ</name>
<evidence type="ECO:0000259" key="2">
    <source>
        <dbReference type="Pfam" id="PF02608"/>
    </source>
</evidence>
<dbReference type="EMBL" id="UINC01125002">
    <property type="protein sequence ID" value="SVD02534.1"/>
    <property type="molecule type" value="Genomic_DNA"/>
</dbReference>
<organism evidence="3">
    <name type="scientific">marine metagenome</name>
    <dbReference type="NCBI Taxonomy" id="408172"/>
    <lineage>
        <taxon>unclassified sequences</taxon>
        <taxon>metagenomes</taxon>
        <taxon>ecological metagenomes</taxon>
    </lineage>
</organism>
<evidence type="ECO:0000256" key="1">
    <source>
        <dbReference type="ARBA" id="ARBA00022729"/>
    </source>
</evidence>
<dbReference type="AlphaFoldDB" id="A0A382RXV9"/>
<dbReference type="CDD" id="cd19963">
    <property type="entry name" value="PBP1_BMP-like"/>
    <property type="match status" value="1"/>
</dbReference>
<dbReference type="InterPro" id="IPR003760">
    <property type="entry name" value="PnrA-like"/>
</dbReference>
<feature type="non-terminal residue" evidence="3">
    <location>
        <position position="207"/>
    </location>
</feature>
<protein>
    <recommendedName>
        <fullName evidence="2">ABC transporter substrate-binding protein PnrA-like domain-containing protein</fullName>
    </recommendedName>
</protein>
<dbReference type="Pfam" id="PF02608">
    <property type="entry name" value="Bmp"/>
    <property type="match status" value="1"/>
</dbReference>
<dbReference type="PANTHER" id="PTHR43208">
    <property type="entry name" value="ABC TRANSPORTER SUBSTRATE-BINDING PROTEIN"/>
    <property type="match status" value="1"/>
</dbReference>